<feature type="compositionally biased region" description="Low complexity" evidence="1">
    <location>
        <begin position="70"/>
        <end position="84"/>
    </location>
</feature>
<evidence type="ECO:0000313" key="3">
    <source>
        <dbReference type="Proteomes" id="UP001221757"/>
    </source>
</evidence>
<evidence type="ECO:0000313" key="2">
    <source>
        <dbReference type="EMBL" id="KAJ7667250.1"/>
    </source>
</evidence>
<dbReference type="Proteomes" id="UP001221757">
    <property type="component" value="Unassembled WGS sequence"/>
</dbReference>
<accession>A0AAD7CWD1</accession>
<feature type="region of interest" description="Disordered" evidence="1">
    <location>
        <begin position="1"/>
        <end position="90"/>
    </location>
</feature>
<dbReference type="AlphaFoldDB" id="A0AAD7CWD1"/>
<sequence>MSPASASEVPLARRETKASGSVGYSRRPRPRSPASMYGFYDLAPPKAPKPLIKLAKKPKRPGHEHRPNRLNEPLPLRPSSSVLPQAATENYPPPPAHCTMLNQSSYTPPSRPDLDIHQTEFTRARTDKATRLLEKVFPLRPIEVHPCPDLHAAAACIPSPSTHSPPSLLISAGSLGGDSEEAESLDTECFTDDLYIRDADTPITPIEFCPPSALGSQAQNEPDGMWNFDGCASVTRHHVQMESCTSVHRYDMQSRPSVPCLVYECPDALLRDTIAVVNSDGAFTRGTVPWIEPKKGCSGEWNEDDMQVVIRKLRSLK</sequence>
<proteinExistence type="predicted"/>
<reference evidence="2" key="1">
    <citation type="submission" date="2023-03" db="EMBL/GenBank/DDBJ databases">
        <title>Massive genome expansion in bonnet fungi (Mycena s.s.) driven by repeated elements and novel gene families across ecological guilds.</title>
        <authorList>
            <consortium name="Lawrence Berkeley National Laboratory"/>
            <person name="Harder C.B."/>
            <person name="Miyauchi S."/>
            <person name="Viragh M."/>
            <person name="Kuo A."/>
            <person name="Thoen E."/>
            <person name="Andreopoulos B."/>
            <person name="Lu D."/>
            <person name="Skrede I."/>
            <person name="Drula E."/>
            <person name="Henrissat B."/>
            <person name="Morin E."/>
            <person name="Kohler A."/>
            <person name="Barry K."/>
            <person name="LaButti K."/>
            <person name="Morin E."/>
            <person name="Salamov A."/>
            <person name="Lipzen A."/>
            <person name="Mereny Z."/>
            <person name="Hegedus B."/>
            <person name="Baldrian P."/>
            <person name="Stursova M."/>
            <person name="Weitz H."/>
            <person name="Taylor A."/>
            <person name="Grigoriev I.V."/>
            <person name="Nagy L.G."/>
            <person name="Martin F."/>
            <person name="Kauserud H."/>
        </authorList>
    </citation>
    <scope>NUCLEOTIDE SEQUENCE</scope>
    <source>
        <strain evidence="2">CBHHK067</strain>
    </source>
</reference>
<keyword evidence="3" id="KW-1185">Reference proteome</keyword>
<dbReference type="EMBL" id="JARKIE010000203">
    <property type="protein sequence ID" value="KAJ7667250.1"/>
    <property type="molecule type" value="Genomic_DNA"/>
</dbReference>
<protein>
    <submittedName>
        <fullName evidence="2">Uncharacterized protein</fullName>
    </submittedName>
</protein>
<gene>
    <name evidence="2" type="ORF">B0H17DRAFT_1142836</name>
</gene>
<evidence type="ECO:0000256" key="1">
    <source>
        <dbReference type="SAM" id="MobiDB-lite"/>
    </source>
</evidence>
<comment type="caution">
    <text evidence="2">The sequence shown here is derived from an EMBL/GenBank/DDBJ whole genome shotgun (WGS) entry which is preliminary data.</text>
</comment>
<organism evidence="2 3">
    <name type="scientific">Mycena rosella</name>
    <name type="common">Pink bonnet</name>
    <name type="synonym">Agaricus rosellus</name>
    <dbReference type="NCBI Taxonomy" id="1033263"/>
    <lineage>
        <taxon>Eukaryota</taxon>
        <taxon>Fungi</taxon>
        <taxon>Dikarya</taxon>
        <taxon>Basidiomycota</taxon>
        <taxon>Agaricomycotina</taxon>
        <taxon>Agaricomycetes</taxon>
        <taxon>Agaricomycetidae</taxon>
        <taxon>Agaricales</taxon>
        <taxon>Marasmiineae</taxon>
        <taxon>Mycenaceae</taxon>
        <taxon>Mycena</taxon>
    </lineage>
</organism>
<feature type="compositionally biased region" description="Basic residues" evidence="1">
    <location>
        <begin position="54"/>
        <end position="63"/>
    </location>
</feature>
<name>A0AAD7CWD1_MYCRO</name>